<dbReference type="SUPFAM" id="SSF63411">
    <property type="entry name" value="LuxS/MPP-like metallohydrolase"/>
    <property type="match status" value="4"/>
</dbReference>
<gene>
    <name evidence="8" type="ORF">AMP9_4054</name>
</gene>
<dbReference type="Pfam" id="PF05193">
    <property type="entry name" value="Peptidase_M16_C"/>
    <property type="match status" value="2"/>
</dbReference>
<evidence type="ECO:0000256" key="2">
    <source>
        <dbReference type="ARBA" id="ARBA00022670"/>
    </source>
</evidence>
<protein>
    <submittedName>
        <fullName evidence="8">Zinc protease</fullName>
    </submittedName>
</protein>
<name>A0A484P6V0_9ZZZZ</name>
<accession>A0A484P6V0</accession>
<dbReference type="Gene3D" id="3.30.830.10">
    <property type="entry name" value="Metalloenzyme, LuxS/M16 peptidase-like"/>
    <property type="match status" value="4"/>
</dbReference>
<evidence type="ECO:0000256" key="3">
    <source>
        <dbReference type="ARBA" id="ARBA00022801"/>
    </source>
</evidence>
<dbReference type="InterPro" id="IPR050626">
    <property type="entry name" value="Peptidase_M16"/>
</dbReference>
<keyword evidence="5" id="KW-0482">Metalloprotease</keyword>
<evidence type="ECO:0000313" key="8">
    <source>
        <dbReference type="EMBL" id="VFR21682.1"/>
    </source>
</evidence>
<evidence type="ECO:0000259" key="7">
    <source>
        <dbReference type="Pfam" id="PF05193"/>
    </source>
</evidence>
<feature type="domain" description="Peptidase M16 N-terminal" evidence="6">
    <location>
        <begin position="504"/>
        <end position="601"/>
    </location>
</feature>
<organism evidence="8">
    <name type="scientific">plant metagenome</name>
    <dbReference type="NCBI Taxonomy" id="1297885"/>
    <lineage>
        <taxon>unclassified sequences</taxon>
        <taxon>metagenomes</taxon>
        <taxon>organismal metagenomes</taxon>
    </lineage>
</organism>
<dbReference type="AlphaFoldDB" id="A0A484P6V0"/>
<dbReference type="InterPro" id="IPR011765">
    <property type="entry name" value="Pept_M16_N"/>
</dbReference>
<dbReference type="GO" id="GO:0006508">
    <property type="term" value="P:proteolysis"/>
    <property type="evidence" value="ECO:0007669"/>
    <property type="project" value="UniProtKB-KW"/>
</dbReference>
<dbReference type="InterPro" id="IPR011249">
    <property type="entry name" value="Metalloenz_LuxS/M16"/>
</dbReference>
<feature type="domain" description="Peptidase M16 N-terminal" evidence="6">
    <location>
        <begin position="55"/>
        <end position="168"/>
    </location>
</feature>
<evidence type="ECO:0000256" key="1">
    <source>
        <dbReference type="ARBA" id="ARBA00007261"/>
    </source>
</evidence>
<proteinExistence type="inferred from homology"/>
<dbReference type="GO" id="GO:0046872">
    <property type="term" value="F:metal ion binding"/>
    <property type="evidence" value="ECO:0007669"/>
    <property type="project" value="InterPro"/>
</dbReference>
<dbReference type="InterPro" id="IPR007863">
    <property type="entry name" value="Peptidase_M16_C"/>
</dbReference>
<dbReference type="GO" id="GO:0008237">
    <property type="term" value="F:metallopeptidase activity"/>
    <property type="evidence" value="ECO:0007669"/>
    <property type="project" value="UniProtKB-KW"/>
</dbReference>
<reference evidence="8" key="1">
    <citation type="submission" date="2019-03" db="EMBL/GenBank/DDBJ databases">
        <authorList>
            <person name="Danneels B."/>
        </authorList>
    </citation>
    <scope>NUCLEOTIDE SEQUENCE</scope>
</reference>
<keyword evidence="3" id="KW-0378">Hydrolase</keyword>
<dbReference type="PANTHER" id="PTHR43690:SF17">
    <property type="entry name" value="PROTEIN YHJJ"/>
    <property type="match status" value="1"/>
</dbReference>
<sequence length="926" mass="102055">MNRLKKPLLPLLLASIMSCSLAPAMAAEKPDSPTQQIQIDHHVFTLPNGLTTVVHTDRSVPSVFVGVWYRVGSKDEPAGKTGFAHLFEHLMFQETKHRRSEYFLPLNKAGATDMNGITDADRTRYYQTVPSNALDLALWMESDRMAYLGESITQAVLDEQRAVVKNEKRQGEARADGTAMAFYRKHFFPEGHPYAHDTIGSMEDLDQASLDDVKQWFKDYYGASNAVLVLSGDIDLETAKQKVAHYFGDVPAGAPASRLEQWVPEFPGIKRDVIYIDAQATAIRRAWPVSNDDPRELTLLQLAAGSLAGPRNTFLHERLVNELELASSVTAGLARNRLSNTFSIHVTLRPGVEPEQAGQALDQALRDYFAKGPPDRRHIEAIALSSDNALLRSLESNAAVGMLLAEGQLYDDDPVYFTRQRQWAQDATPQDLQAVSRKWLDRPYYESLLLPRPRTAPAATTVDRSRIPEPGEFKGEVKFPPIAETTLSNGMKLVVVERHNLPLIDASVQFDTGSDADAAYAPGIASQAFKLMALGTQTYDAAALTEKMGRTGIAFNAAVSNRQSGFNWGMTSDRAEDGFALAAELLRRPRYPQAEIDKRVEGVDVDAFFDAQERQPINAVGGVFARALWGKDHPKGRITTREDGKRDTPRQHSHDLLARFHDAELGPNNATLYVLGDITLERARDLAERHFGNWRPVTPTPLEDSTRAPTQSARGRVILIDAPGTEQSSIQVGHLVGPFDPDTAAAESLADAILGASFHSRLNTNLRETKGWTYGFSAGVGGSPRGPRVFSAGGMVQADKTAQSLAEIRQEISDYVSAHPATEEELEREQASAIRAVPSSFTSGGAFLASMINSRSHGLPYNRAEGAMQRLASVSLDQVRERARATYQLDRLTWVIAGDLRRIEQDIRALDLGPVEVQDVYGNKIR</sequence>
<dbReference type="EMBL" id="CAADHY010000015">
    <property type="protein sequence ID" value="VFR21682.1"/>
    <property type="molecule type" value="Genomic_DNA"/>
</dbReference>
<evidence type="ECO:0000259" key="6">
    <source>
        <dbReference type="Pfam" id="PF00675"/>
    </source>
</evidence>
<keyword evidence="4" id="KW-0862">Zinc</keyword>
<keyword evidence="2 8" id="KW-0645">Protease</keyword>
<evidence type="ECO:0000256" key="5">
    <source>
        <dbReference type="ARBA" id="ARBA00023049"/>
    </source>
</evidence>
<evidence type="ECO:0000256" key="4">
    <source>
        <dbReference type="ARBA" id="ARBA00022833"/>
    </source>
</evidence>
<feature type="domain" description="Peptidase M16 C-terminal" evidence="7">
    <location>
        <begin position="654"/>
        <end position="831"/>
    </location>
</feature>
<dbReference type="PANTHER" id="PTHR43690">
    <property type="entry name" value="NARDILYSIN"/>
    <property type="match status" value="1"/>
</dbReference>
<dbReference type="PROSITE" id="PS51257">
    <property type="entry name" value="PROKAR_LIPOPROTEIN"/>
    <property type="match status" value="1"/>
</dbReference>
<dbReference type="Pfam" id="PF00675">
    <property type="entry name" value="Peptidase_M16"/>
    <property type="match status" value="2"/>
</dbReference>
<feature type="domain" description="Peptidase M16 C-terminal" evidence="7">
    <location>
        <begin position="209"/>
        <end position="378"/>
    </location>
</feature>
<comment type="similarity">
    <text evidence="1">Belongs to the peptidase M16 family.</text>
</comment>